<dbReference type="AlphaFoldDB" id="A0A6J8BNX6"/>
<sequence length="294" mass="32880">MSTLNVKDEVLQWDIASVFERCDTELGCVPKSSIPTISTTYAGTTEPDLLSNEKVTAKETTVTRNGNLNVIHLTSYIDDIYDEVDKKPLTFDTTGSNVTSQASNNETINFVFNESHSNTKGNIDDEAGYFDLYFAMKEDANDQLEDRASQIKSLAISSFTSNVVSQDNTECPKPLQEYCQEDSHAFDVTVTVHQCIKRSSWSDEDATSNIYSNVCIPLQKDKQINSQAKENHLSSESKTVHDTTLPEVIPSTFRTCNLQDCTNKYAESEKTIDACCVIESNRDKSFSEEKSKTF</sequence>
<reference evidence="1 2" key="1">
    <citation type="submission" date="2020-06" db="EMBL/GenBank/DDBJ databases">
        <authorList>
            <person name="Li R."/>
            <person name="Bekaert M."/>
        </authorList>
    </citation>
    <scope>NUCLEOTIDE SEQUENCE [LARGE SCALE GENOMIC DNA]</scope>
    <source>
        <strain evidence="2">wild</strain>
    </source>
</reference>
<dbReference type="Proteomes" id="UP000507470">
    <property type="component" value="Unassembled WGS sequence"/>
</dbReference>
<evidence type="ECO:0000313" key="2">
    <source>
        <dbReference type="Proteomes" id="UP000507470"/>
    </source>
</evidence>
<accession>A0A6J8BNX6</accession>
<protein>
    <submittedName>
        <fullName evidence="1">Uncharacterized protein</fullName>
    </submittedName>
</protein>
<gene>
    <name evidence="1" type="ORF">MCOR_19673</name>
</gene>
<evidence type="ECO:0000313" key="1">
    <source>
        <dbReference type="EMBL" id="CAC5383987.1"/>
    </source>
</evidence>
<proteinExistence type="predicted"/>
<name>A0A6J8BNX6_MYTCO</name>
<dbReference type="EMBL" id="CACVKT020003464">
    <property type="protein sequence ID" value="CAC5383987.1"/>
    <property type="molecule type" value="Genomic_DNA"/>
</dbReference>
<organism evidence="1 2">
    <name type="scientific">Mytilus coruscus</name>
    <name type="common">Sea mussel</name>
    <dbReference type="NCBI Taxonomy" id="42192"/>
    <lineage>
        <taxon>Eukaryota</taxon>
        <taxon>Metazoa</taxon>
        <taxon>Spiralia</taxon>
        <taxon>Lophotrochozoa</taxon>
        <taxon>Mollusca</taxon>
        <taxon>Bivalvia</taxon>
        <taxon>Autobranchia</taxon>
        <taxon>Pteriomorphia</taxon>
        <taxon>Mytilida</taxon>
        <taxon>Mytiloidea</taxon>
        <taxon>Mytilidae</taxon>
        <taxon>Mytilinae</taxon>
        <taxon>Mytilus</taxon>
    </lineage>
</organism>
<keyword evidence="2" id="KW-1185">Reference proteome</keyword>